<protein>
    <submittedName>
        <fullName evidence="4">Ketoreductase CTB6</fullName>
    </submittedName>
</protein>
<dbReference type="InterPro" id="IPR001509">
    <property type="entry name" value="Epimerase_deHydtase"/>
</dbReference>
<dbReference type="Pfam" id="PF01370">
    <property type="entry name" value="Epimerase"/>
    <property type="match status" value="1"/>
</dbReference>
<keyword evidence="5" id="KW-1185">Reference proteome</keyword>
<accession>A0ABR0ST57</accession>
<dbReference type="SUPFAM" id="SSF51735">
    <property type="entry name" value="NAD(P)-binding Rossmann-fold domains"/>
    <property type="match status" value="1"/>
</dbReference>
<evidence type="ECO:0000256" key="2">
    <source>
        <dbReference type="ARBA" id="ARBA00023445"/>
    </source>
</evidence>
<evidence type="ECO:0000259" key="3">
    <source>
        <dbReference type="Pfam" id="PF01370"/>
    </source>
</evidence>
<name>A0ABR0ST57_9HYPO</name>
<feature type="domain" description="NAD-dependent epimerase/dehydratase" evidence="3">
    <location>
        <begin position="6"/>
        <end position="258"/>
    </location>
</feature>
<reference evidence="4 5" key="1">
    <citation type="submission" date="2024-01" db="EMBL/GenBank/DDBJ databases">
        <title>Complete genome of Cladobotryum mycophilum ATHUM6906.</title>
        <authorList>
            <person name="Christinaki A.C."/>
            <person name="Myridakis A.I."/>
            <person name="Kouvelis V.N."/>
        </authorList>
    </citation>
    <scope>NUCLEOTIDE SEQUENCE [LARGE SCALE GENOMIC DNA]</scope>
    <source>
        <strain evidence="4 5">ATHUM6906</strain>
    </source>
</reference>
<dbReference type="InterPro" id="IPR050425">
    <property type="entry name" value="NAD(P)_dehydrat-like"/>
</dbReference>
<dbReference type="Gene3D" id="3.40.50.720">
    <property type="entry name" value="NAD(P)-binding Rossmann-like Domain"/>
    <property type="match status" value="1"/>
</dbReference>
<comment type="caution">
    <text evidence="4">The sequence shown here is derived from an EMBL/GenBank/DDBJ whole genome shotgun (WGS) entry which is preliminary data.</text>
</comment>
<sequence length="348" mass="37176">MPGNLVLITGVTGHLGFPILTQALDAGYHVRAAVRSEAKAQSLLEAAPLKARQTGSRLTFAIVPDLTAPGAYDEAVNHVQYIIHVASPIPSPDLTVDQFQTGLIDPAVKGTLEILESARKASSIRRVVITSSIAAILPFKNLVGGGDTVYTAEDRISTPDIAGVLNTFQAYAASKAKAFNEAEAWVSRERPTFDVIHVHPSFVMGRDELQTSRQRLRSNGTNQYIVRAAVGEVSVDAVPGTTVHVDDVARVHVGALSSRIIGNTSYIVTSNPPGLFHGNDYGEVGAVVAKYFPDALATGALSATGKQPHTVLRIDATKTEKDLGFTHLAFEDQIKDVISQYLELDAES</sequence>
<gene>
    <name evidence="4" type="ORF">PT974_03329</name>
</gene>
<comment type="similarity">
    <text evidence="2">Belongs to the NAD(P)-dependent epimerase/dehydratase family. Dihydroflavonol-4-reductase subfamily.</text>
</comment>
<dbReference type="InterPro" id="IPR036291">
    <property type="entry name" value="NAD(P)-bd_dom_sf"/>
</dbReference>
<dbReference type="EMBL" id="JAVFKD010000004">
    <property type="protein sequence ID" value="KAK5994940.1"/>
    <property type="molecule type" value="Genomic_DNA"/>
</dbReference>
<dbReference type="PANTHER" id="PTHR10366">
    <property type="entry name" value="NAD DEPENDENT EPIMERASE/DEHYDRATASE"/>
    <property type="match status" value="1"/>
</dbReference>
<proteinExistence type="inferred from homology"/>
<dbReference type="Proteomes" id="UP001338125">
    <property type="component" value="Unassembled WGS sequence"/>
</dbReference>
<evidence type="ECO:0000313" key="5">
    <source>
        <dbReference type="Proteomes" id="UP001338125"/>
    </source>
</evidence>
<dbReference type="PANTHER" id="PTHR10366:SF564">
    <property type="entry name" value="STEROL-4-ALPHA-CARBOXYLATE 3-DEHYDROGENASE, DECARBOXYLATING"/>
    <property type="match status" value="1"/>
</dbReference>
<organism evidence="4 5">
    <name type="scientific">Cladobotryum mycophilum</name>
    <dbReference type="NCBI Taxonomy" id="491253"/>
    <lineage>
        <taxon>Eukaryota</taxon>
        <taxon>Fungi</taxon>
        <taxon>Dikarya</taxon>
        <taxon>Ascomycota</taxon>
        <taxon>Pezizomycotina</taxon>
        <taxon>Sordariomycetes</taxon>
        <taxon>Hypocreomycetidae</taxon>
        <taxon>Hypocreales</taxon>
        <taxon>Hypocreaceae</taxon>
        <taxon>Cladobotryum</taxon>
    </lineage>
</organism>
<evidence type="ECO:0000256" key="1">
    <source>
        <dbReference type="ARBA" id="ARBA00023002"/>
    </source>
</evidence>
<evidence type="ECO:0000313" key="4">
    <source>
        <dbReference type="EMBL" id="KAK5994940.1"/>
    </source>
</evidence>
<keyword evidence="1" id="KW-0560">Oxidoreductase</keyword>